<feature type="non-terminal residue" evidence="1">
    <location>
        <position position="299"/>
    </location>
</feature>
<evidence type="ECO:0000313" key="1">
    <source>
        <dbReference type="EMBL" id="SVC38532.1"/>
    </source>
</evidence>
<sequence>MISKRIAFVSAISFAVLALFVISSAEAASPVLNNPDIDPADSRVDGSLPMWFSIDYSDEDGDFPDPFIVYFDGVSTDADMECLSSGCIDGTNPNGTWTVIDMTQPLANTLVANVGSDEINYNFRASTPGEEDACFVPCDEAWVDSGVRVNTIPVLTDDATVTGGGMPEDTYTLSITYTDDDGHTGAISATVCETSNSSSCDTPLSLSKSSGDETSGAVYSVDFTTSLGGSLTVTVSGGDTFDSADSRTTTFSVDTETPWLKNPSVSPTSAGVADEITFSIVYCVFDAETTGTANVDLDV</sequence>
<name>A0A382LU17_9ZZZZ</name>
<feature type="non-terminal residue" evidence="1">
    <location>
        <position position="1"/>
    </location>
</feature>
<proteinExistence type="predicted"/>
<organism evidence="1">
    <name type="scientific">marine metagenome</name>
    <dbReference type="NCBI Taxonomy" id="408172"/>
    <lineage>
        <taxon>unclassified sequences</taxon>
        <taxon>metagenomes</taxon>
        <taxon>ecological metagenomes</taxon>
    </lineage>
</organism>
<dbReference type="AlphaFoldDB" id="A0A382LU17"/>
<accession>A0A382LU17</accession>
<dbReference type="EMBL" id="UINC01088374">
    <property type="protein sequence ID" value="SVC38532.1"/>
    <property type="molecule type" value="Genomic_DNA"/>
</dbReference>
<protein>
    <submittedName>
        <fullName evidence="1">Uncharacterized protein</fullName>
    </submittedName>
</protein>
<reference evidence="1" key="1">
    <citation type="submission" date="2018-05" db="EMBL/GenBank/DDBJ databases">
        <authorList>
            <person name="Lanie J.A."/>
            <person name="Ng W.-L."/>
            <person name="Kazmierczak K.M."/>
            <person name="Andrzejewski T.M."/>
            <person name="Davidsen T.M."/>
            <person name="Wayne K.J."/>
            <person name="Tettelin H."/>
            <person name="Glass J.I."/>
            <person name="Rusch D."/>
            <person name="Podicherti R."/>
            <person name="Tsui H.-C.T."/>
            <person name="Winkler M.E."/>
        </authorList>
    </citation>
    <scope>NUCLEOTIDE SEQUENCE</scope>
</reference>
<gene>
    <name evidence="1" type="ORF">METZ01_LOCUS291386</name>
</gene>